<sequence>MASSIQANAGKLIIAKGLEQYRPRRTQRYAAINVLLLSWKDDDIGCADEIAELEHMFRDSFNYAVWPYRIPSQDPETNLNLTVAQFVSSFGREDGLIIVYYGGHGGPKVDTKSPCTWAAQIKGGPTLDWSVIQPQLTLLASCDVVILLDCCFAGQAARGHTARCVELLAATDKDQMTPTGLKKWPSFTKVLTAEMKATLERDGVATIPAIHSRMVEDRAGLQRQPFYVCLSGRDGSAGSIKLLKLGEVKSTEKSSSLGSVCLRLSLFDSLDLNASVGLVRWLTKDSPSAIEDIHVVDQVLSDAQDANTLCTDLLANNSEARAALLPILSVDGQMETQRLLGELKAALSQPSAALNQSAGSGIRNLLSDVKKATANLMTFVTDSLSSLNGTGAREMLEHCDIASMQELKSRIAMRLALVDDNPPINYVRVDFGDQAREGQRLRVGKLGGAPVLVEYVYYYDENSNSKKDDSEEDEITHGTGTSAQIWRQMNRISALHAESKTPAFRCFRGVGVLREILYGPRFGFVYSLPDHVVGAAGRAQQPKYDHLSNIIGQLKAAPLEARIRMAYALCNAVLHLHSIGWYHKNLKSSNVLVFANSEGTATGCWDFANPFLIGFDCSRPSTAETRNTVDFSTKDNIYRHPDRWGRSARFEKHHDLYALGIILLELGCWRTLPKMDAKCCGFEHVRDPSVLHDFLLKAAAEKLAHAAGTKYSEATLACLARRDPGVACEEGWQSQKLVREKVLERLDGALSLVA</sequence>
<dbReference type="SUPFAM" id="SSF56112">
    <property type="entry name" value="Protein kinase-like (PK-like)"/>
    <property type="match status" value="1"/>
</dbReference>
<keyword evidence="3" id="KW-1185">Reference proteome</keyword>
<organism evidence="2 3">
    <name type="scientific">Cercophora samala</name>
    <dbReference type="NCBI Taxonomy" id="330535"/>
    <lineage>
        <taxon>Eukaryota</taxon>
        <taxon>Fungi</taxon>
        <taxon>Dikarya</taxon>
        <taxon>Ascomycota</taxon>
        <taxon>Pezizomycotina</taxon>
        <taxon>Sordariomycetes</taxon>
        <taxon>Sordariomycetidae</taxon>
        <taxon>Sordariales</taxon>
        <taxon>Lasiosphaeriaceae</taxon>
        <taxon>Cercophora</taxon>
    </lineage>
</organism>
<evidence type="ECO:0000313" key="3">
    <source>
        <dbReference type="Proteomes" id="UP001174997"/>
    </source>
</evidence>
<feature type="domain" description="Protein kinase" evidence="1">
    <location>
        <begin position="426"/>
        <end position="754"/>
    </location>
</feature>
<dbReference type="PROSITE" id="PS50011">
    <property type="entry name" value="PROTEIN_KINASE_DOM"/>
    <property type="match status" value="1"/>
</dbReference>
<name>A0AA39YWB7_9PEZI</name>
<dbReference type="AlphaFoldDB" id="A0AA39YWB7"/>
<gene>
    <name evidence="2" type="ORF">QBC41DRAFT_331334</name>
</gene>
<dbReference type="PANTHER" id="PTHR37542:SF3">
    <property type="entry name" value="PRION-INHIBITION AND PROPAGATION HELO DOMAIN-CONTAINING PROTEIN"/>
    <property type="match status" value="1"/>
</dbReference>
<evidence type="ECO:0000313" key="2">
    <source>
        <dbReference type="EMBL" id="KAK0659743.1"/>
    </source>
</evidence>
<proteinExistence type="predicted"/>
<dbReference type="InterPro" id="IPR000719">
    <property type="entry name" value="Prot_kinase_dom"/>
</dbReference>
<accession>A0AA39YWB7</accession>
<dbReference type="EMBL" id="JAULSY010000177">
    <property type="protein sequence ID" value="KAK0659743.1"/>
    <property type="molecule type" value="Genomic_DNA"/>
</dbReference>
<dbReference type="InterPro" id="IPR011009">
    <property type="entry name" value="Kinase-like_dom_sf"/>
</dbReference>
<protein>
    <recommendedName>
        <fullName evidence="1">Protein kinase domain-containing protein</fullName>
    </recommendedName>
</protein>
<dbReference type="PANTHER" id="PTHR37542">
    <property type="entry name" value="HELO DOMAIN-CONTAINING PROTEIN-RELATED"/>
    <property type="match status" value="1"/>
</dbReference>
<dbReference type="GO" id="GO:0005524">
    <property type="term" value="F:ATP binding"/>
    <property type="evidence" value="ECO:0007669"/>
    <property type="project" value="InterPro"/>
</dbReference>
<reference evidence="2" key="1">
    <citation type="submission" date="2023-06" db="EMBL/GenBank/DDBJ databases">
        <title>Genome-scale phylogeny and comparative genomics of the fungal order Sordariales.</title>
        <authorList>
            <consortium name="Lawrence Berkeley National Laboratory"/>
            <person name="Hensen N."/>
            <person name="Bonometti L."/>
            <person name="Westerberg I."/>
            <person name="Brannstrom I.O."/>
            <person name="Guillou S."/>
            <person name="Cros-Aarteil S."/>
            <person name="Calhoun S."/>
            <person name="Haridas S."/>
            <person name="Kuo A."/>
            <person name="Mondo S."/>
            <person name="Pangilinan J."/>
            <person name="Riley R."/>
            <person name="Labutti K."/>
            <person name="Andreopoulos B."/>
            <person name="Lipzen A."/>
            <person name="Chen C."/>
            <person name="Yanf M."/>
            <person name="Daum C."/>
            <person name="Ng V."/>
            <person name="Clum A."/>
            <person name="Steindorff A."/>
            <person name="Ohm R."/>
            <person name="Martin F."/>
            <person name="Silar P."/>
            <person name="Natvig D."/>
            <person name="Lalanne C."/>
            <person name="Gautier V."/>
            <person name="Ament-Velasquez S.L."/>
            <person name="Kruys A."/>
            <person name="Hutchinson M.I."/>
            <person name="Powell A.J."/>
            <person name="Barry K."/>
            <person name="Miller A.N."/>
            <person name="Grigoriev I.V."/>
            <person name="Debuchy R."/>
            <person name="Gladieux P."/>
            <person name="Thoren M.H."/>
            <person name="Johannesson H."/>
        </authorList>
    </citation>
    <scope>NUCLEOTIDE SEQUENCE</scope>
    <source>
        <strain evidence="2">CBS 307.81</strain>
    </source>
</reference>
<comment type="caution">
    <text evidence="2">The sequence shown here is derived from an EMBL/GenBank/DDBJ whole genome shotgun (WGS) entry which is preliminary data.</text>
</comment>
<dbReference type="GO" id="GO:0004672">
    <property type="term" value="F:protein kinase activity"/>
    <property type="evidence" value="ECO:0007669"/>
    <property type="project" value="InterPro"/>
</dbReference>
<dbReference type="Proteomes" id="UP001174997">
    <property type="component" value="Unassembled WGS sequence"/>
</dbReference>
<dbReference type="Gene3D" id="1.10.510.10">
    <property type="entry name" value="Transferase(Phosphotransferase) domain 1"/>
    <property type="match status" value="1"/>
</dbReference>
<evidence type="ECO:0000259" key="1">
    <source>
        <dbReference type="PROSITE" id="PS50011"/>
    </source>
</evidence>